<reference evidence="15 16" key="1">
    <citation type="submission" date="2019-01" db="EMBL/GenBank/DDBJ databases">
        <title>A draft genome assembly of the solar-powered sea slug Elysia chlorotica.</title>
        <authorList>
            <person name="Cai H."/>
            <person name="Li Q."/>
            <person name="Fang X."/>
            <person name="Li J."/>
            <person name="Curtis N.E."/>
            <person name="Altenburger A."/>
            <person name="Shibata T."/>
            <person name="Feng M."/>
            <person name="Maeda T."/>
            <person name="Schwartz J.A."/>
            <person name="Shigenobu S."/>
            <person name="Lundholm N."/>
            <person name="Nishiyama T."/>
            <person name="Yang H."/>
            <person name="Hasebe M."/>
            <person name="Li S."/>
            <person name="Pierce S.K."/>
            <person name="Wang J."/>
        </authorList>
    </citation>
    <scope>NUCLEOTIDE SEQUENCE [LARGE SCALE GENOMIC DNA]</scope>
    <source>
        <strain evidence="15">EC2010</strain>
        <tissue evidence="15">Whole organism of an adult</tissue>
    </source>
</reference>
<evidence type="ECO:0000256" key="2">
    <source>
        <dbReference type="ARBA" id="ARBA00007447"/>
    </source>
</evidence>
<evidence type="ECO:0000313" key="15">
    <source>
        <dbReference type="EMBL" id="RUS87731.1"/>
    </source>
</evidence>
<dbReference type="GO" id="GO:0050435">
    <property type="term" value="P:amyloid-beta metabolic process"/>
    <property type="evidence" value="ECO:0007669"/>
    <property type="project" value="TreeGrafter"/>
</dbReference>
<evidence type="ECO:0000256" key="6">
    <source>
        <dbReference type="ARBA" id="ARBA00022750"/>
    </source>
</evidence>
<evidence type="ECO:0000256" key="1">
    <source>
        <dbReference type="ARBA" id="ARBA00004479"/>
    </source>
</evidence>
<evidence type="ECO:0000256" key="12">
    <source>
        <dbReference type="RuleBase" id="RU000454"/>
    </source>
</evidence>
<dbReference type="PRINTS" id="PR00792">
    <property type="entry name" value="PEPSIN"/>
</dbReference>
<dbReference type="PROSITE" id="PS00141">
    <property type="entry name" value="ASP_PROTEASE"/>
    <property type="match status" value="1"/>
</dbReference>
<comment type="caution">
    <text evidence="15">The sequence shown here is derived from an EMBL/GenBank/DDBJ whole genome shotgun (WGS) entry which is preliminary data.</text>
</comment>
<dbReference type="InterPro" id="IPR001461">
    <property type="entry name" value="Aspartic_peptidase_A1"/>
</dbReference>
<dbReference type="FunFam" id="2.40.70.10:FF:000007">
    <property type="entry name" value="Beta-secretase 1"/>
    <property type="match status" value="1"/>
</dbReference>
<dbReference type="PANTHER" id="PTHR47965">
    <property type="entry name" value="ASPARTYL PROTEASE-RELATED"/>
    <property type="match status" value="1"/>
</dbReference>
<dbReference type="PRINTS" id="PR01816">
    <property type="entry name" value="BACE1"/>
</dbReference>
<keyword evidence="16" id="KW-1185">Reference proteome</keyword>
<dbReference type="STRING" id="188477.A0A3S1BSH9"/>
<dbReference type="GO" id="GO:0005886">
    <property type="term" value="C:plasma membrane"/>
    <property type="evidence" value="ECO:0007669"/>
    <property type="project" value="TreeGrafter"/>
</dbReference>
<keyword evidence="4 13" id="KW-0812">Transmembrane</keyword>
<evidence type="ECO:0000256" key="3">
    <source>
        <dbReference type="ARBA" id="ARBA00022670"/>
    </source>
</evidence>
<keyword evidence="6 12" id="KW-0064">Aspartyl protease</keyword>
<keyword evidence="8 13" id="KW-1133">Transmembrane helix</keyword>
<name>A0A3S1BSH9_ELYCH</name>
<keyword evidence="9 13" id="KW-0472">Membrane</keyword>
<keyword evidence="7 12" id="KW-0378">Hydrolase</keyword>
<gene>
    <name evidence="15" type="ORF">EGW08_004477</name>
</gene>
<evidence type="ECO:0000256" key="9">
    <source>
        <dbReference type="ARBA" id="ARBA00023136"/>
    </source>
</evidence>
<protein>
    <recommendedName>
        <fullName evidence="14">Peptidase A1 domain-containing protein</fullName>
    </recommendedName>
</protein>
<dbReference type="InterPro" id="IPR001969">
    <property type="entry name" value="Aspartic_peptidase_AS"/>
</dbReference>
<dbReference type="Gene3D" id="2.40.70.10">
    <property type="entry name" value="Acid Proteases"/>
    <property type="match status" value="2"/>
</dbReference>
<dbReference type="AlphaFoldDB" id="A0A3S1BSH9"/>
<comment type="similarity">
    <text evidence="2 12">Belongs to the peptidase A1 family.</text>
</comment>
<evidence type="ECO:0000256" key="7">
    <source>
        <dbReference type="ARBA" id="ARBA00022801"/>
    </source>
</evidence>
<feature type="transmembrane region" description="Helical" evidence="13">
    <location>
        <begin position="458"/>
        <end position="483"/>
    </location>
</feature>
<accession>A0A3S1BSH9</accession>
<dbReference type="InterPro" id="IPR033121">
    <property type="entry name" value="PEPTIDASE_A1"/>
</dbReference>
<feature type="active site" evidence="11">
    <location>
        <position position="80"/>
    </location>
</feature>
<dbReference type="GO" id="GO:0004190">
    <property type="term" value="F:aspartic-type endopeptidase activity"/>
    <property type="evidence" value="ECO:0007669"/>
    <property type="project" value="UniProtKB-KW"/>
</dbReference>
<dbReference type="InterPro" id="IPR021109">
    <property type="entry name" value="Peptidase_aspartic_dom_sf"/>
</dbReference>
<proteinExistence type="inferred from homology"/>
<dbReference type="GO" id="GO:0005802">
    <property type="term" value="C:trans-Golgi network"/>
    <property type="evidence" value="ECO:0007669"/>
    <property type="project" value="TreeGrafter"/>
</dbReference>
<dbReference type="EMBL" id="RQTK01000102">
    <property type="protein sequence ID" value="RUS87731.1"/>
    <property type="molecule type" value="Genomic_DNA"/>
</dbReference>
<evidence type="ECO:0000256" key="5">
    <source>
        <dbReference type="ARBA" id="ARBA00022729"/>
    </source>
</evidence>
<sequence length="500" mass="55768">MQVLLVPCCHGFRHLPLRESKTLYSFNPSTVERAGIVKREAPSADAIRNMENNLNGISGNGYYLDVNIGTPPQTMQLLIDTGSSNLAVACEPDSNLEHYFHRDQSSSFVDQETSIHVPYTEGEWNGQLGMDVVQIATAPNFSATAYVSCITKSKDFYIQDADWQGILGLAYKALSRPEPSYGPYMDSLTEQNDDLDDIFSMQLCGNSFVHSKDKPLLDGSLILGGIDPNMTKSEIFYTPIYKQWYYEVVLTDIEVGENSLDLDCKEYNFDKTIVDSGTTSVRLPNKVFQALVRAIQDEIISNNQEALPSPNLQFYNGETIQCYSDMAGPFKMFPVVSFSLQQSENSSFKLDLTPQHYLRAVEPNPGLASEMGLPTSQVCVKFGFSPSDSGTVLGAVLMEAFYVVFDRSASRIGFGQTTCPLPDPHNPVLKKTVRGPVFVDKNFNECAYKKTESAHQAFLVATYVMAGLCIVIILPIVFIFFSWSQRVSKRNRGYEQDFTE</sequence>
<evidence type="ECO:0000256" key="4">
    <source>
        <dbReference type="ARBA" id="ARBA00022692"/>
    </source>
</evidence>
<dbReference type="Proteomes" id="UP000271974">
    <property type="component" value="Unassembled WGS sequence"/>
</dbReference>
<evidence type="ECO:0000313" key="16">
    <source>
        <dbReference type="Proteomes" id="UP000271974"/>
    </source>
</evidence>
<organism evidence="15 16">
    <name type="scientific">Elysia chlorotica</name>
    <name type="common">Eastern emerald elysia</name>
    <name type="synonym">Sea slug</name>
    <dbReference type="NCBI Taxonomy" id="188477"/>
    <lineage>
        <taxon>Eukaryota</taxon>
        <taxon>Metazoa</taxon>
        <taxon>Spiralia</taxon>
        <taxon>Lophotrochozoa</taxon>
        <taxon>Mollusca</taxon>
        <taxon>Gastropoda</taxon>
        <taxon>Heterobranchia</taxon>
        <taxon>Euthyneura</taxon>
        <taxon>Panpulmonata</taxon>
        <taxon>Sacoglossa</taxon>
        <taxon>Placobranchoidea</taxon>
        <taxon>Plakobranchidae</taxon>
        <taxon>Elysia</taxon>
    </lineage>
</organism>
<evidence type="ECO:0000256" key="8">
    <source>
        <dbReference type="ARBA" id="ARBA00022989"/>
    </source>
</evidence>
<feature type="domain" description="Peptidase A1" evidence="14">
    <location>
        <begin position="62"/>
        <end position="415"/>
    </location>
</feature>
<evidence type="ECO:0000256" key="11">
    <source>
        <dbReference type="PIRSR" id="PIRSR601461-1"/>
    </source>
</evidence>
<dbReference type="InterPro" id="IPR009120">
    <property type="entry name" value="BACE1"/>
</dbReference>
<keyword evidence="5" id="KW-0732">Signal</keyword>
<dbReference type="PRINTS" id="PR01815">
    <property type="entry name" value="BACEFAMILY"/>
</dbReference>
<comment type="subcellular location">
    <subcellularLocation>
        <location evidence="1">Membrane</location>
        <topology evidence="1">Single-pass type I membrane protein</topology>
    </subcellularLocation>
</comment>
<evidence type="ECO:0000259" key="14">
    <source>
        <dbReference type="PROSITE" id="PS51767"/>
    </source>
</evidence>
<dbReference type="GO" id="GO:0005768">
    <property type="term" value="C:endosome"/>
    <property type="evidence" value="ECO:0007669"/>
    <property type="project" value="TreeGrafter"/>
</dbReference>
<keyword evidence="3 12" id="KW-0645">Protease</keyword>
<dbReference type="GO" id="GO:0006509">
    <property type="term" value="P:membrane protein ectodomain proteolysis"/>
    <property type="evidence" value="ECO:0007669"/>
    <property type="project" value="TreeGrafter"/>
</dbReference>
<dbReference type="PANTHER" id="PTHR47965:SF12">
    <property type="entry name" value="ASPARTIC PROTEINASE 3-RELATED"/>
    <property type="match status" value="1"/>
</dbReference>
<evidence type="ECO:0000256" key="10">
    <source>
        <dbReference type="ARBA" id="ARBA00023145"/>
    </source>
</evidence>
<dbReference type="SUPFAM" id="SSF50630">
    <property type="entry name" value="Acid proteases"/>
    <property type="match status" value="1"/>
</dbReference>
<evidence type="ECO:0000256" key="13">
    <source>
        <dbReference type="SAM" id="Phobius"/>
    </source>
</evidence>
<dbReference type="OrthoDB" id="2747330at2759"/>
<dbReference type="PROSITE" id="PS51767">
    <property type="entry name" value="PEPTIDASE_A1"/>
    <property type="match status" value="1"/>
</dbReference>
<dbReference type="Pfam" id="PF00026">
    <property type="entry name" value="Asp"/>
    <property type="match status" value="1"/>
</dbReference>
<keyword evidence="10" id="KW-0865">Zymogen</keyword>
<feature type="active site" evidence="11">
    <location>
        <position position="275"/>
    </location>
</feature>
<dbReference type="InterPro" id="IPR009119">
    <property type="entry name" value="BACE"/>
</dbReference>